<comment type="caution">
    <text evidence="1">The sequence shown here is derived from an EMBL/GenBank/DDBJ whole genome shotgun (WGS) entry which is preliminary data.</text>
</comment>
<name>A0ABV6N9J3_9PSEU</name>
<dbReference type="Proteomes" id="UP001589810">
    <property type="component" value="Unassembled WGS sequence"/>
</dbReference>
<sequence>MRTRNVSDRPDAIAPELLNTAEDLPVTRVGVTSHQWTPDLSKVVEATRSPFRHHGGCFRTLVQPVLVLIISGEFTRMDAMVSARAIQLLEGRMRASA</sequence>
<proteinExistence type="predicted"/>
<dbReference type="EMBL" id="JBHLUD010000019">
    <property type="protein sequence ID" value="MFC0548641.1"/>
    <property type="molecule type" value="Genomic_DNA"/>
</dbReference>
<evidence type="ECO:0000313" key="2">
    <source>
        <dbReference type="Proteomes" id="UP001589810"/>
    </source>
</evidence>
<reference evidence="1 2" key="1">
    <citation type="submission" date="2024-09" db="EMBL/GenBank/DDBJ databases">
        <authorList>
            <person name="Sun Q."/>
            <person name="Mori K."/>
        </authorList>
    </citation>
    <scope>NUCLEOTIDE SEQUENCE [LARGE SCALE GENOMIC DNA]</scope>
    <source>
        <strain evidence="1 2">TBRC 1432</strain>
    </source>
</reference>
<organism evidence="1 2">
    <name type="scientific">Kutzneria chonburiensis</name>
    <dbReference type="NCBI Taxonomy" id="1483604"/>
    <lineage>
        <taxon>Bacteria</taxon>
        <taxon>Bacillati</taxon>
        <taxon>Actinomycetota</taxon>
        <taxon>Actinomycetes</taxon>
        <taxon>Pseudonocardiales</taxon>
        <taxon>Pseudonocardiaceae</taxon>
        <taxon>Kutzneria</taxon>
    </lineage>
</organism>
<keyword evidence="2" id="KW-1185">Reference proteome</keyword>
<protein>
    <submittedName>
        <fullName evidence="1">Uncharacterized protein</fullName>
    </submittedName>
</protein>
<accession>A0ABV6N9J3</accession>
<gene>
    <name evidence="1" type="ORF">ACFFH7_44540</name>
</gene>
<dbReference type="RefSeq" id="WP_273941947.1">
    <property type="nucleotide sequence ID" value="NZ_CP097263.1"/>
</dbReference>
<evidence type="ECO:0000313" key="1">
    <source>
        <dbReference type="EMBL" id="MFC0548641.1"/>
    </source>
</evidence>